<comment type="caution">
    <text evidence="7">The sequence shown here is derived from an EMBL/GenBank/DDBJ whole genome shotgun (WGS) entry which is preliminary data.</text>
</comment>
<gene>
    <name evidence="7" type="ORF">EVOR1521_LOCUS1927</name>
</gene>
<proteinExistence type="predicted"/>
<dbReference type="PANTHER" id="PTHR43519:SF1">
    <property type="entry name" value="ATP-DEPENDENT RNA HELICASE HRPB"/>
    <property type="match status" value="1"/>
</dbReference>
<keyword evidence="2" id="KW-0378">Hydrolase</keyword>
<name>A0AA36MH00_9DINO</name>
<dbReference type="SUPFAM" id="SSF52540">
    <property type="entry name" value="P-loop containing nucleoside triphosphate hydrolases"/>
    <property type="match status" value="1"/>
</dbReference>
<reference evidence="7" key="1">
    <citation type="submission" date="2023-08" db="EMBL/GenBank/DDBJ databases">
        <authorList>
            <person name="Chen Y."/>
            <person name="Shah S."/>
            <person name="Dougan E. K."/>
            <person name="Thang M."/>
            <person name="Chan C."/>
        </authorList>
    </citation>
    <scope>NUCLEOTIDE SEQUENCE</scope>
</reference>
<dbReference type="PANTHER" id="PTHR43519">
    <property type="entry name" value="ATP-DEPENDENT RNA HELICASE HRPB"/>
    <property type="match status" value="1"/>
</dbReference>
<evidence type="ECO:0000256" key="1">
    <source>
        <dbReference type="ARBA" id="ARBA00022741"/>
    </source>
</evidence>
<evidence type="ECO:0000313" key="8">
    <source>
        <dbReference type="Proteomes" id="UP001178507"/>
    </source>
</evidence>
<dbReference type="PROSITE" id="PS51194">
    <property type="entry name" value="HELICASE_CTER"/>
    <property type="match status" value="1"/>
</dbReference>
<keyword evidence="4" id="KW-0067">ATP-binding</keyword>
<dbReference type="Pfam" id="PF00270">
    <property type="entry name" value="DEAD"/>
    <property type="match status" value="1"/>
</dbReference>
<feature type="domain" description="Helicase C-terminal" evidence="6">
    <location>
        <begin position="273"/>
        <end position="470"/>
    </location>
</feature>
<evidence type="ECO:0000256" key="3">
    <source>
        <dbReference type="ARBA" id="ARBA00022806"/>
    </source>
</evidence>
<dbReference type="GO" id="GO:0004386">
    <property type="term" value="F:helicase activity"/>
    <property type="evidence" value="ECO:0007669"/>
    <property type="project" value="UniProtKB-KW"/>
</dbReference>
<protein>
    <recommendedName>
        <fullName evidence="9">ATP-dependent RNA helicase</fullName>
    </recommendedName>
</protein>
<dbReference type="InterPro" id="IPR001650">
    <property type="entry name" value="Helicase_C-like"/>
</dbReference>
<dbReference type="Pfam" id="PF00271">
    <property type="entry name" value="Helicase_C"/>
    <property type="match status" value="1"/>
</dbReference>
<dbReference type="InterPro" id="IPR014001">
    <property type="entry name" value="Helicase_ATP-bd"/>
</dbReference>
<sequence length="698" mass="75120">MELPPCRFQGTRFPAGTLASPAPTKRTFTRNLHRSSLLLLTPLRSAFRRRARCLQAALPVEEVMGEVLEALQEPPHAAVLVAPPGAGKTTAVPLAVLEDVEGGVLVTEPRRVAARAAASRMSALRGEQVGGTIGFRTRFESAVSNKTRVEVVTDGILARRLQAEPTLPQISAVLLDEFHERSLGNDLALALCLHSRQARQAAGLPALRILAMSATLSQRLANRLAELLGGAIVRSEGRQFHVKLRHTKKSRRLLRVANGFEKKAEMAQIVTDAACEALQWQPPDGQPGDVLCFLPGEPEIQRCMRQLKARLAKQPTKAKPKAAPRRGFGEDATSAAVSLQRTPVDVLPLHGALDAEAQDVAVRPGEPGRRRVILATNVAEASITVEGVTAVVDAGLRKRSVFDPGSGLNRLRLVPISAASADQRMGRAGRLRDGLCLRLWASDERLQPEDVPAIQEEDLASAVLSLASCGVRPSSISSLQWLDPPPSSSVQEASEVLRSLGAFESDSEELSRHGGAMARLPLHPRLAHMALRAVKAPQADAGGFGIAQLCALLEEDQDVVQVKRSCADVTARLLALQGRADPRYPDAEGVPKVCARVLRAAKRLQGDLPPEVRRVRFERCGWLLALAYPERVARRGKKGRFFLRDGSTCVVKDPILREEEFLAVGRLFKTVVTLASPLSTAEAAACLASSGDDGADSG</sequence>
<evidence type="ECO:0000256" key="2">
    <source>
        <dbReference type="ARBA" id="ARBA00022801"/>
    </source>
</evidence>
<keyword evidence="3" id="KW-0347">Helicase</keyword>
<dbReference type="AlphaFoldDB" id="A0AA36MH00"/>
<evidence type="ECO:0000259" key="6">
    <source>
        <dbReference type="PROSITE" id="PS51194"/>
    </source>
</evidence>
<accession>A0AA36MH00</accession>
<dbReference type="EMBL" id="CAUJNA010000091">
    <property type="protein sequence ID" value="CAJ1371654.1"/>
    <property type="molecule type" value="Genomic_DNA"/>
</dbReference>
<dbReference type="CDD" id="cd18791">
    <property type="entry name" value="SF2_C_RHA"/>
    <property type="match status" value="1"/>
</dbReference>
<dbReference type="Gene3D" id="3.40.50.300">
    <property type="entry name" value="P-loop containing nucleotide triphosphate hydrolases"/>
    <property type="match status" value="2"/>
</dbReference>
<dbReference type="PROSITE" id="PS51192">
    <property type="entry name" value="HELICASE_ATP_BIND_1"/>
    <property type="match status" value="1"/>
</dbReference>
<dbReference type="GO" id="GO:0016787">
    <property type="term" value="F:hydrolase activity"/>
    <property type="evidence" value="ECO:0007669"/>
    <property type="project" value="UniProtKB-KW"/>
</dbReference>
<dbReference type="SMART" id="SM00847">
    <property type="entry name" value="HA2"/>
    <property type="match status" value="1"/>
</dbReference>
<feature type="domain" description="Helicase ATP-binding" evidence="5">
    <location>
        <begin position="69"/>
        <end position="234"/>
    </location>
</feature>
<dbReference type="Proteomes" id="UP001178507">
    <property type="component" value="Unassembled WGS sequence"/>
</dbReference>
<dbReference type="InterPro" id="IPR007502">
    <property type="entry name" value="Helicase-assoc_dom"/>
</dbReference>
<evidence type="ECO:0008006" key="9">
    <source>
        <dbReference type="Google" id="ProtNLM"/>
    </source>
</evidence>
<evidence type="ECO:0000259" key="5">
    <source>
        <dbReference type="PROSITE" id="PS51192"/>
    </source>
</evidence>
<dbReference type="InterPro" id="IPR011545">
    <property type="entry name" value="DEAD/DEAH_box_helicase_dom"/>
</dbReference>
<dbReference type="GO" id="GO:0003676">
    <property type="term" value="F:nucleic acid binding"/>
    <property type="evidence" value="ECO:0007669"/>
    <property type="project" value="InterPro"/>
</dbReference>
<dbReference type="InterPro" id="IPR027417">
    <property type="entry name" value="P-loop_NTPase"/>
</dbReference>
<dbReference type="SMART" id="SM00487">
    <property type="entry name" value="DEXDc"/>
    <property type="match status" value="1"/>
</dbReference>
<dbReference type="SMART" id="SM00490">
    <property type="entry name" value="HELICc"/>
    <property type="match status" value="1"/>
</dbReference>
<evidence type="ECO:0000313" key="7">
    <source>
        <dbReference type="EMBL" id="CAJ1371654.1"/>
    </source>
</evidence>
<keyword evidence="8" id="KW-1185">Reference proteome</keyword>
<evidence type="ECO:0000256" key="4">
    <source>
        <dbReference type="ARBA" id="ARBA00022840"/>
    </source>
</evidence>
<keyword evidence="1" id="KW-0547">Nucleotide-binding</keyword>
<dbReference type="Gene3D" id="1.20.120.1080">
    <property type="match status" value="1"/>
</dbReference>
<dbReference type="GO" id="GO:0005524">
    <property type="term" value="F:ATP binding"/>
    <property type="evidence" value="ECO:0007669"/>
    <property type="project" value="UniProtKB-KW"/>
</dbReference>
<organism evidence="7 8">
    <name type="scientific">Effrenium voratum</name>
    <dbReference type="NCBI Taxonomy" id="2562239"/>
    <lineage>
        <taxon>Eukaryota</taxon>
        <taxon>Sar</taxon>
        <taxon>Alveolata</taxon>
        <taxon>Dinophyceae</taxon>
        <taxon>Suessiales</taxon>
        <taxon>Symbiodiniaceae</taxon>
        <taxon>Effrenium</taxon>
    </lineage>
</organism>